<keyword evidence="2 6" id="KW-0805">Transcription regulation</keyword>
<comment type="function">
    <text evidence="6">Sigma factors are initiation factors that promote the attachment of RNA polymerase to specific initiation sites and are then released.</text>
</comment>
<dbReference type="OrthoDB" id="1185556at2"/>
<keyword evidence="4 6" id="KW-0238">DNA-binding</keyword>
<dbReference type="InterPro" id="IPR017848">
    <property type="entry name" value="RNA_pol_sigma_RpoD/SigA_cyanob"/>
</dbReference>
<evidence type="ECO:0000259" key="7">
    <source>
        <dbReference type="PROSITE" id="PS00715"/>
    </source>
</evidence>
<dbReference type="EMBL" id="LMTZ01000137">
    <property type="protein sequence ID" value="KST63486.1"/>
    <property type="molecule type" value="Genomic_DNA"/>
</dbReference>
<reference evidence="9 10" key="1">
    <citation type="journal article" date="2015" name="Genome Announc.">
        <title>Draft Genome of the Euendolithic (true boring) Cyanobacterium Mastigocoleus testarum strain BC008.</title>
        <authorList>
            <person name="Guida B.S."/>
            <person name="Garcia-Pichel F."/>
        </authorList>
    </citation>
    <scope>NUCLEOTIDE SEQUENCE [LARGE SCALE GENOMIC DNA]</scope>
    <source>
        <strain evidence="9 10">BC008</strain>
    </source>
</reference>
<dbReference type="CDD" id="cd06171">
    <property type="entry name" value="Sigma70_r4"/>
    <property type="match status" value="1"/>
</dbReference>
<dbReference type="PROSITE" id="PS00716">
    <property type="entry name" value="SIGMA70_2"/>
    <property type="match status" value="1"/>
</dbReference>
<dbReference type="PANTHER" id="PTHR30603:SF60">
    <property type="entry name" value="RNA POLYMERASE SIGMA FACTOR RPOD"/>
    <property type="match status" value="1"/>
</dbReference>
<dbReference type="NCBIfam" id="TIGR02997">
    <property type="entry name" value="Sig70-cyanoRpoD"/>
    <property type="match status" value="1"/>
</dbReference>
<dbReference type="Pfam" id="PF04545">
    <property type="entry name" value="Sigma70_r4"/>
    <property type="match status" value="1"/>
</dbReference>
<dbReference type="Gene3D" id="1.10.10.10">
    <property type="entry name" value="Winged helix-like DNA-binding domain superfamily/Winged helix DNA-binding domain"/>
    <property type="match status" value="2"/>
</dbReference>
<evidence type="ECO:0000256" key="3">
    <source>
        <dbReference type="ARBA" id="ARBA00023082"/>
    </source>
</evidence>
<dbReference type="GO" id="GO:0016987">
    <property type="term" value="F:sigma factor activity"/>
    <property type="evidence" value="ECO:0007669"/>
    <property type="project" value="UniProtKB-KW"/>
</dbReference>
<dbReference type="Pfam" id="PF00140">
    <property type="entry name" value="Sigma70_r1_2"/>
    <property type="match status" value="1"/>
</dbReference>
<dbReference type="GO" id="GO:0006352">
    <property type="term" value="P:DNA-templated transcription initiation"/>
    <property type="evidence" value="ECO:0007669"/>
    <property type="project" value="InterPro"/>
</dbReference>
<dbReference type="InterPro" id="IPR000943">
    <property type="entry name" value="RNA_pol_sigma70"/>
</dbReference>
<dbReference type="Pfam" id="PF04542">
    <property type="entry name" value="Sigma70_r2"/>
    <property type="match status" value="1"/>
</dbReference>
<feature type="domain" description="RNA polymerase sigma-70" evidence="7">
    <location>
        <begin position="123"/>
        <end position="136"/>
    </location>
</feature>
<dbReference type="InterPro" id="IPR007627">
    <property type="entry name" value="RNA_pol_sigma70_r2"/>
</dbReference>
<dbReference type="InterPro" id="IPR014284">
    <property type="entry name" value="RNA_pol_sigma-70_dom"/>
</dbReference>
<accession>A0A0V7ZG48</accession>
<evidence type="ECO:0000313" key="10">
    <source>
        <dbReference type="Proteomes" id="UP000053372"/>
    </source>
</evidence>
<keyword evidence="5 6" id="KW-0804">Transcription</keyword>
<name>A0A0V7ZG48_9CYAN</name>
<dbReference type="InterPro" id="IPR007630">
    <property type="entry name" value="RNA_pol_sigma70_r4"/>
</dbReference>
<dbReference type="RefSeq" id="WP_027841279.1">
    <property type="nucleotide sequence ID" value="NZ_LMTZ01000137.1"/>
</dbReference>
<dbReference type="AlphaFoldDB" id="A0A0V7ZG48"/>
<dbReference type="PROSITE" id="PS00715">
    <property type="entry name" value="SIGMA70_1"/>
    <property type="match status" value="1"/>
</dbReference>
<dbReference type="PANTHER" id="PTHR30603">
    <property type="entry name" value="RNA POLYMERASE SIGMA FACTOR RPO"/>
    <property type="match status" value="1"/>
</dbReference>
<evidence type="ECO:0000256" key="2">
    <source>
        <dbReference type="ARBA" id="ARBA00023015"/>
    </source>
</evidence>
<evidence type="ECO:0000256" key="5">
    <source>
        <dbReference type="ARBA" id="ARBA00023163"/>
    </source>
</evidence>
<protein>
    <recommendedName>
        <fullName evidence="6">RNA polymerase sigma factor</fullName>
    </recommendedName>
</protein>
<gene>
    <name evidence="9" type="ORF">BC008_13565</name>
</gene>
<keyword evidence="3 6" id="KW-0731">Sigma factor</keyword>
<organism evidence="9 10">
    <name type="scientific">Mastigocoleus testarum BC008</name>
    <dbReference type="NCBI Taxonomy" id="371196"/>
    <lineage>
        <taxon>Bacteria</taxon>
        <taxon>Bacillati</taxon>
        <taxon>Cyanobacteriota</taxon>
        <taxon>Cyanophyceae</taxon>
        <taxon>Nostocales</taxon>
        <taxon>Hapalosiphonaceae</taxon>
        <taxon>Mastigocoleus</taxon>
    </lineage>
</organism>
<evidence type="ECO:0000313" key="9">
    <source>
        <dbReference type="EMBL" id="KST63486.1"/>
    </source>
</evidence>
<evidence type="ECO:0000256" key="4">
    <source>
        <dbReference type="ARBA" id="ARBA00023125"/>
    </source>
</evidence>
<dbReference type="SUPFAM" id="SSF88946">
    <property type="entry name" value="Sigma2 domain of RNA polymerase sigma factors"/>
    <property type="match status" value="1"/>
</dbReference>
<evidence type="ECO:0000256" key="6">
    <source>
        <dbReference type="RuleBase" id="RU362124"/>
    </source>
</evidence>
<dbReference type="GO" id="GO:0003677">
    <property type="term" value="F:DNA binding"/>
    <property type="evidence" value="ECO:0007669"/>
    <property type="project" value="UniProtKB-KW"/>
</dbReference>
<dbReference type="Pfam" id="PF04539">
    <property type="entry name" value="Sigma70_r3"/>
    <property type="match status" value="1"/>
</dbReference>
<dbReference type="PRINTS" id="PR00046">
    <property type="entry name" value="SIGMA70FCT"/>
</dbReference>
<dbReference type="Proteomes" id="UP000053372">
    <property type="component" value="Unassembled WGS sequence"/>
</dbReference>
<sequence length="330" mass="38464">MNATKVKNNNEQQKKPKSSRDIIGTFLREIGRFPILNAEQEIQYGKKIQQMLTLLETKEKLKAQLDREPTIGEWANKMQLSQEMLSKQLQQGQIAKRKMMESNLRLVVHVAKKYQDRDMEFLDLIQEGSLGLERGVEKFDPTKGYKFSTYAYWWIRQGITRGIAEKARTVRLPVHMTEKLNKIKRVQAELSQELGYAPNVAQIAQALSLSTEQIRECLRLIRKPKSLDMRIGEDRDTELKDMLKCESFSSESYVEAELLRENIKKLLSELTPQEQEIITLRFGLTDGDELTLSQIGERLGLSRERIRQIQQRALKKLRKHKYEVGSYLHN</sequence>
<dbReference type="InterPro" id="IPR036388">
    <property type="entry name" value="WH-like_DNA-bd_sf"/>
</dbReference>
<dbReference type="InterPro" id="IPR050239">
    <property type="entry name" value="Sigma-70_RNA_pol_init_factors"/>
</dbReference>
<dbReference type="InterPro" id="IPR009042">
    <property type="entry name" value="RNA_pol_sigma70_r1_2"/>
</dbReference>
<dbReference type="InterPro" id="IPR013324">
    <property type="entry name" value="RNA_pol_sigma_r3/r4-like"/>
</dbReference>
<dbReference type="InterPro" id="IPR007624">
    <property type="entry name" value="RNA_pol_sigma70_r3"/>
</dbReference>
<dbReference type="InterPro" id="IPR013325">
    <property type="entry name" value="RNA_pol_sigma_r2"/>
</dbReference>
<dbReference type="Gene3D" id="1.20.120.1810">
    <property type="match status" value="1"/>
</dbReference>
<comment type="similarity">
    <text evidence="1 6">Belongs to the sigma-70 factor family.</text>
</comment>
<proteinExistence type="inferred from homology"/>
<dbReference type="SUPFAM" id="SSF88659">
    <property type="entry name" value="Sigma3 and sigma4 domains of RNA polymerase sigma factors"/>
    <property type="match status" value="2"/>
</dbReference>
<feature type="domain" description="RNA polymerase sigma-70" evidence="8">
    <location>
        <begin position="291"/>
        <end position="317"/>
    </location>
</feature>
<evidence type="ECO:0000259" key="8">
    <source>
        <dbReference type="PROSITE" id="PS00716"/>
    </source>
</evidence>
<evidence type="ECO:0000256" key="1">
    <source>
        <dbReference type="ARBA" id="ARBA00007788"/>
    </source>
</evidence>
<comment type="caution">
    <text evidence="9">The sequence shown here is derived from an EMBL/GenBank/DDBJ whole genome shotgun (WGS) entry which is preliminary data.</text>
</comment>
<dbReference type="NCBIfam" id="TIGR02937">
    <property type="entry name" value="sigma70-ECF"/>
    <property type="match status" value="1"/>
</dbReference>
<keyword evidence="10" id="KW-1185">Reference proteome</keyword>